<sequence length="534" mass="57387">MTILRTTDLKTITSETQKGDTTATPPTSTAVTTAPTNTIETFPTTTRTTDLKTTLSESQKGENTATSPTSTILPNPATAPTVSTLSETHDDLIIQTPFQLVESVPSIGTTIAQSPETTTAHSTTLISSSSWITKSSAMTETTNVSKGTQSSSPGAGICALDEYPAIRGVCMCNDSYYAHSELSRMVVTLHCQPQKIEVALRSCFLKTHHWILRDHAFSGCSSVSKIEEGHRVQIFMIEKKEGVCGLELSTNHSHALYSLEVQLLQVLSDSAIRDATTLNFSCVYPLVVDVSQTQPYPVVIQTHAFPYSTVHVPGIGDTIVILGIFTDPQQSSPLENRPVPLGTSLYVVLRATSSDPERFTLVVNEVFASTNASRTGAVKGTYHFVKASCPVSNHLTGDLNNNGNSLEVTLAFNLIRFLTSDTIYLHGRVTLCNKLAGHRCQPTCTQKSPPAGNKARSVVQERKRGLENSSGWLMFGPIQITGNWIIVERAVCSRRPAPGRGGTPPGLRLLIGRGRADEGVVGAARSEACGQAGE</sequence>
<feature type="compositionally biased region" description="Low complexity" evidence="3">
    <location>
        <begin position="45"/>
        <end position="54"/>
    </location>
</feature>
<accession>A0ABM3YIN2</accession>
<dbReference type="PANTHER" id="PTHR14002:SF31">
    <property type="entry name" value="ZONA PELLUCIDA LIKE DOMAIN CONTAINING 2"/>
    <property type="match status" value="1"/>
</dbReference>
<evidence type="ECO:0000259" key="4">
    <source>
        <dbReference type="PROSITE" id="PS51034"/>
    </source>
</evidence>
<dbReference type="PROSITE" id="PS51034">
    <property type="entry name" value="ZP_2"/>
    <property type="match status" value="1"/>
</dbReference>
<feature type="region of interest" description="Disordered" evidence="3">
    <location>
        <begin position="45"/>
        <end position="81"/>
    </location>
</feature>
<feature type="domain" description="ZP" evidence="4">
    <location>
        <begin position="190"/>
        <end position="451"/>
    </location>
</feature>
<keyword evidence="1" id="KW-0732">Signal</keyword>
<dbReference type="Proteomes" id="UP001652624">
    <property type="component" value="Chromosome 13"/>
</dbReference>
<dbReference type="InterPro" id="IPR042235">
    <property type="entry name" value="ZP-C_dom"/>
</dbReference>
<evidence type="ECO:0000256" key="2">
    <source>
        <dbReference type="ARBA" id="ARBA00023157"/>
    </source>
</evidence>
<reference evidence="6" key="1">
    <citation type="submission" date="2025-08" db="UniProtKB">
        <authorList>
            <consortium name="RefSeq"/>
        </authorList>
    </citation>
    <scope>IDENTIFICATION</scope>
</reference>
<protein>
    <submittedName>
        <fullName evidence="6">Uromodulin-like</fullName>
    </submittedName>
</protein>
<name>A0ABM3YIN2_ERIEU</name>
<dbReference type="InterPro" id="IPR055356">
    <property type="entry name" value="ZP-N"/>
</dbReference>
<dbReference type="Pfam" id="PF23344">
    <property type="entry name" value="ZP-N"/>
    <property type="match status" value="1"/>
</dbReference>
<organism evidence="5 6">
    <name type="scientific">Erinaceus europaeus</name>
    <name type="common">Western European hedgehog</name>
    <dbReference type="NCBI Taxonomy" id="9365"/>
    <lineage>
        <taxon>Eukaryota</taxon>
        <taxon>Metazoa</taxon>
        <taxon>Chordata</taxon>
        <taxon>Craniata</taxon>
        <taxon>Vertebrata</taxon>
        <taxon>Euteleostomi</taxon>
        <taxon>Mammalia</taxon>
        <taxon>Eutheria</taxon>
        <taxon>Laurasiatheria</taxon>
        <taxon>Eulipotyphla</taxon>
        <taxon>Erinaceidae</taxon>
        <taxon>Erinaceinae</taxon>
        <taxon>Erinaceus</taxon>
    </lineage>
</organism>
<keyword evidence="5" id="KW-1185">Reference proteome</keyword>
<evidence type="ECO:0000313" key="5">
    <source>
        <dbReference type="Proteomes" id="UP001652624"/>
    </source>
</evidence>
<proteinExistence type="predicted"/>
<dbReference type="GeneID" id="103113110"/>
<evidence type="ECO:0000313" key="6">
    <source>
        <dbReference type="RefSeq" id="XP_060060922.1"/>
    </source>
</evidence>
<dbReference type="Gene3D" id="2.60.40.3210">
    <property type="entry name" value="Zona pellucida, ZP-N domain"/>
    <property type="match status" value="1"/>
</dbReference>
<keyword evidence="2" id="KW-1015">Disulfide bond</keyword>
<dbReference type="PANTHER" id="PTHR14002">
    <property type="entry name" value="ENDOGLIN/TGF-BETA RECEPTOR TYPE III"/>
    <property type="match status" value="1"/>
</dbReference>
<dbReference type="InterPro" id="IPR001507">
    <property type="entry name" value="ZP_dom"/>
</dbReference>
<evidence type="ECO:0000256" key="1">
    <source>
        <dbReference type="ARBA" id="ARBA00022729"/>
    </source>
</evidence>
<feature type="compositionally biased region" description="Polar residues" evidence="3">
    <location>
        <begin position="55"/>
        <end position="81"/>
    </location>
</feature>
<evidence type="ECO:0000256" key="3">
    <source>
        <dbReference type="SAM" id="MobiDB-lite"/>
    </source>
</evidence>
<feature type="compositionally biased region" description="Polar residues" evidence="3">
    <location>
        <begin position="9"/>
        <end position="20"/>
    </location>
</feature>
<dbReference type="InterPro" id="IPR055355">
    <property type="entry name" value="ZP-C"/>
</dbReference>
<feature type="region of interest" description="Disordered" evidence="3">
    <location>
        <begin position="1"/>
        <end position="29"/>
    </location>
</feature>
<dbReference type="SMART" id="SM00241">
    <property type="entry name" value="ZP"/>
    <property type="match status" value="1"/>
</dbReference>
<dbReference type="RefSeq" id="XP_060060922.1">
    <property type="nucleotide sequence ID" value="XM_060204939.1"/>
</dbReference>
<dbReference type="Pfam" id="PF00100">
    <property type="entry name" value="Zona_pellucida"/>
    <property type="match status" value="1"/>
</dbReference>
<dbReference type="Gene3D" id="2.60.40.4100">
    <property type="entry name" value="Zona pellucida, ZP-C domain"/>
    <property type="match status" value="1"/>
</dbReference>
<gene>
    <name evidence="6" type="primary">LOC103113110</name>
</gene>